<evidence type="ECO:0000313" key="2">
    <source>
        <dbReference type="EMBL" id="KAK6530363.1"/>
    </source>
</evidence>
<keyword evidence="3" id="KW-1185">Reference proteome</keyword>
<reference evidence="2 3" key="1">
    <citation type="submission" date="2019-10" db="EMBL/GenBank/DDBJ databases">
        <authorList>
            <person name="Palmer J.M."/>
        </authorList>
    </citation>
    <scope>NUCLEOTIDE SEQUENCE [LARGE SCALE GENOMIC DNA]</scope>
    <source>
        <strain evidence="2 3">TWF694</strain>
    </source>
</reference>
<gene>
    <name evidence="2" type="ORF">TWF694_003719</name>
</gene>
<evidence type="ECO:0000313" key="3">
    <source>
        <dbReference type="Proteomes" id="UP001365542"/>
    </source>
</evidence>
<organism evidence="2 3">
    <name type="scientific">Orbilia ellipsospora</name>
    <dbReference type="NCBI Taxonomy" id="2528407"/>
    <lineage>
        <taxon>Eukaryota</taxon>
        <taxon>Fungi</taxon>
        <taxon>Dikarya</taxon>
        <taxon>Ascomycota</taxon>
        <taxon>Pezizomycotina</taxon>
        <taxon>Orbiliomycetes</taxon>
        <taxon>Orbiliales</taxon>
        <taxon>Orbiliaceae</taxon>
        <taxon>Orbilia</taxon>
    </lineage>
</organism>
<dbReference type="PROSITE" id="PS50181">
    <property type="entry name" value="FBOX"/>
    <property type="match status" value="1"/>
</dbReference>
<dbReference type="InterPro" id="IPR036047">
    <property type="entry name" value="F-box-like_dom_sf"/>
</dbReference>
<evidence type="ECO:0000259" key="1">
    <source>
        <dbReference type="PROSITE" id="PS50181"/>
    </source>
</evidence>
<name>A0AAV9WZ27_9PEZI</name>
<feature type="domain" description="F-box" evidence="1">
    <location>
        <begin position="1"/>
        <end position="46"/>
    </location>
</feature>
<proteinExistence type="predicted"/>
<dbReference type="InterPro" id="IPR001810">
    <property type="entry name" value="F-box_dom"/>
</dbReference>
<protein>
    <recommendedName>
        <fullName evidence="1">F-box domain-containing protein</fullName>
    </recommendedName>
</protein>
<dbReference type="EMBL" id="JAVHJO010000013">
    <property type="protein sequence ID" value="KAK6530363.1"/>
    <property type="molecule type" value="Genomic_DNA"/>
</dbReference>
<dbReference type="CDD" id="cd09917">
    <property type="entry name" value="F-box_SF"/>
    <property type="match status" value="1"/>
</dbReference>
<accession>A0AAV9WZ27</accession>
<dbReference type="SUPFAM" id="SSF81383">
    <property type="entry name" value="F-box domain"/>
    <property type="match status" value="1"/>
</dbReference>
<dbReference type="Proteomes" id="UP001365542">
    <property type="component" value="Unassembled WGS sequence"/>
</dbReference>
<sequence>MAVLSSLPVELHSEILSYLSPNDQVLASMSYRLWHKILLSPLFQEKRYLIPDDPPGCTLQIHRLLEITTSSMMVTMQDDKIVEYKLYHIIEPQDHHDSDDNNLATCLRKYDITNCDLLDEPVFRNIELMDGWKWWYEEWEDDTIGVVFRMGAVWRRPVGQWFWDHYTTDPDEPDVHETHANGMTVRQLVEEIGRRLRVGMERYTVSRWEGKERIKFRPVVLVPNGSQSREFNVSTDTEMRFDKRLWPILRGVIDFSKF</sequence>
<comment type="caution">
    <text evidence="2">The sequence shown here is derived from an EMBL/GenBank/DDBJ whole genome shotgun (WGS) entry which is preliminary data.</text>
</comment>
<dbReference type="Pfam" id="PF00646">
    <property type="entry name" value="F-box"/>
    <property type="match status" value="1"/>
</dbReference>
<dbReference type="AlphaFoldDB" id="A0AAV9WZ27"/>